<dbReference type="AlphaFoldDB" id="A0A644WGL9"/>
<feature type="region of interest" description="Disordered" evidence="1">
    <location>
        <begin position="1"/>
        <end position="51"/>
    </location>
</feature>
<proteinExistence type="predicted"/>
<gene>
    <name evidence="2" type="ORF">SDC9_47684</name>
</gene>
<evidence type="ECO:0000256" key="1">
    <source>
        <dbReference type="SAM" id="MobiDB-lite"/>
    </source>
</evidence>
<feature type="compositionally biased region" description="Polar residues" evidence="1">
    <location>
        <begin position="16"/>
        <end position="32"/>
    </location>
</feature>
<sequence length="51" mass="5785">MKNDNKRTHSKENVLRNGTKTQNQSANSSYNFTIKEPGINESGEEAKKRGF</sequence>
<protein>
    <submittedName>
        <fullName evidence="2">Uncharacterized protein</fullName>
    </submittedName>
</protein>
<reference evidence="2" key="1">
    <citation type="submission" date="2019-08" db="EMBL/GenBank/DDBJ databases">
        <authorList>
            <person name="Kucharzyk K."/>
            <person name="Murdoch R.W."/>
            <person name="Higgins S."/>
            <person name="Loffler F."/>
        </authorList>
    </citation>
    <scope>NUCLEOTIDE SEQUENCE</scope>
</reference>
<organism evidence="2">
    <name type="scientific">bioreactor metagenome</name>
    <dbReference type="NCBI Taxonomy" id="1076179"/>
    <lineage>
        <taxon>unclassified sequences</taxon>
        <taxon>metagenomes</taxon>
        <taxon>ecological metagenomes</taxon>
    </lineage>
</organism>
<accession>A0A644WGL9</accession>
<evidence type="ECO:0000313" key="2">
    <source>
        <dbReference type="EMBL" id="MPM01444.1"/>
    </source>
</evidence>
<feature type="compositionally biased region" description="Basic and acidic residues" evidence="1">
    <location>
        <begin position="1"/>
        <end position="14"/>
    </location>
</feature>
<dbReference type="EMBL" id="VSSQ01000796">
    <property type="protein sequence ID" value="MPM01444.1"/>
    <property type="molecule type" value="Genomic_DNA"/>
</dbReference>
<name>A0A644WGL9_9ZZZZ</name>
<comment type="caution">
    <text evidence="2">The sequence shown here is derived from an EMBL/GenBank/DDBJ whole genome shotgun (WGS) entry which is preliminary data.</text>
</comment>